<feature type="transmembrane region" description="Helical" evidence="10">
    <location>
        <begin position="87"/>
        <end position="109"/>
    </location>
</feature>
<sequence length="337" mass="39355">MKIMLLNILIGLVILTAIQTILFLQKFNGPYFVKYAAVYAGSYYVLLCIVCCPFIDQAGVRALQTVGLWKIDSANEKVQNRIKTESFYINLFIIVNTIVTIYSAILHIIPDEDDSDIFYHFAIFEDYLPSTWANLFSWGYRMTYVPTSVIMVQPCYMVIYVTSHFRFQMYMFLHYLDNINSGHEKLDNEKLFYDKDYQNEIRKRLKFCIKRHRQFYEAMNRTLDVLSKFIVLFAINGAVLGISILSFYFSFKGSFKDKYLRVGSLIIAATLTSGHAILAGQRITDVTSEMFEALKRCKWYHWNKGNSKIYFIFLLNAQQPLELKFSECFSINYQLGV</sequence>
<evidence type="ECO:0000256" key="6">
    <source>
        <dbReference type="ARBA" id="ARBA00022989"/>
    </source>
</evidence>
<keyword evidence="3" id="KW-0716">Sensory transduction</keyword>
<evidence type="ECO:0000256" key="10">
    <source>
        <dbReference type="SAM" id="Phobius"/>
    </source>
</evidence>
<feature type="transmembrane region" description="Helical" evidence="10">
    <location>
        <begin position="262"/>
        <end position="280"/>
    </location>
</feature>
<evidence type="ECO:0000256" key="1">
    <source>
        <dbReference type="ARBA" id="ARBA00004651"/>
    </source>
</evidence>
<proteinExistence type="predicted"/>
<keyword evidence="7 10" id="KW-0472">Membrane</keyword>
<feature type="transmembrane region" description="Helical" evidence="10">
    <location>
        <begin position="144"/>
        <end position="162"/>
    </location>
</feature>
<evidence type="ECO:0000313" key="12">
    <source>
        <dbReference type="Proteomes" id="UP000292052"/>
    </source>
</evidence>
<dbReference type="GO" id="GO:0005886">
    <property type="term" value="C:plasma membrane"/>
    <property type="evidence" value="ECO:0007669"/>
    <property type="project" value="UniProtKB-SubCell"/>
</dbReference>
<dbReference type="OrthoDB" id="6773310at2759"/>
<evidence type="ECO:0000256" key="3">
    <source>
        <dbReference type="ARBA" id="ARBA00022606"/>
    </source>
</evidence>
<organism evidence="11 12">
    <name type="scientific">Asbolus verrucosus</name>
    <name type="common">Desert ironclad beetle</name>
    <dbReference type="NCBI Taxonomy" id="1661398"/>
    <lineage>
        <taxon>Eukaryota</taxon>
        <taxon>Metazoa</taxon>
        <taxon>Ecdysozoa</taxon>
        <taxon>Arthropoda</taxon>
        <taxon>Hexapoda</taxon>
        <taxon>Insecta</taxon>
        <taxon>Pterygota</taxon>
        <taxon>Neoptera</taxon>
        <taxon>Endopterygota</taxon>
        <taxon>Coleoptera</taxon>
        <taxon>Polyphaga</taxon>
        <taxon>Cucujiformia</taxon>
        <taxon>Tenebrionidae</taxon>
        <taxon>Pimeliinae</taxon>
        <taxon>Asbolus</taxon>
    </lineage>
</organism>
<feature type="transmembrane region" description="Helical" evidence="10">
    <location>
        <begin position="36"/>
        <end position="55"/>
    </location>
</feature>
<comment type="subcellular location">
    <subcellularLocation>
        <location evidence="1">Cell membrane</location>
        <topology evidence="1">Multi-pass membrane protein</topology>
    </subcellularLocation>
</comment>
<dbReference type="PANTHER" id="PTHR21137:SF35">
    <property type="entry name" value="ODORANT RECEPTOR 19A-RELATED"/>
    <property type="match status" value="1"/>
</dbReference>
<keyword evidence="5" id="KW-0552">Olfaction</keyword>
<evidence type="ECO:0000256" key="5">
    <source>
        <dbReference type="ARBA" id="ARBA00022725"/>
    </source>
</evidence>
<dbReference type="GO" id="GO:0007165">
    <property type="term" value="P:signal transduction"/>
    <property type="evidence" value="ECO:0007669"/>
    <property type="project" value="UniProtKB-KW"/>
</dbReference>
<feature type="transmembrane region" description="Helical" evidence="10">
    <location>
        <begin position="229"/>
        <end position="250"/>
    </location>
</feature>
<dbReference type="PANTHER" id="PTHR21137">
    <property type="entry name" value="ODORANT RECEPTOR"/>
    <property type="match status" value="1"/>
</dbReference>
<dbReference type="GO" id="GO:0005549">
    <property type="term" value="F:odorant binding"/>
    <property type="evidence" value="ECO:0007669"/>
    <property type="project" value="InterPro"/>
</dbReference>
<keyword evidence="6 10" id="KW-1133">Transmembrane helix</keyword>
<protein>
    <recommendedName>
        <fullName evidence="13">7tm 6 domain containing protein</fullName>
    </recommendedName>
</protein>
<feature type="non-terminal residue" evidence="11">
    <location>
        <position position="337"/>
    </location>
</feature>
<keyword evidence="4 10" id="KW-0812">Transmembrane</keyword>
<keyword evidence="12" id="KW-1185">Reference proteome</keyword>
<dbReference type="GO" id="GO:0004984">
    <property type="term" value="F:olfactory receptor activity"/>
    <property type="evidence" value="ECO:0007669"/>
    <property type="project" value="InterPro"/>
</dbReference>
<comment type="caution">
    <text evidence="11">The sequence shown here is derived from an EMBL/GenBank/DDBJ whole genome shotgun (WGS) entry which is preliminary data.</text>
</comment>
<evidence type="ECO:0000313" key="11">
    <source>
        <dbReference type="EMBL" id="RZC35503.1"/>
    </source>
</evidence>
<evidence type="ECO:0000256" key="9">
    <source>
        <dbReference type="ARBA" id="ARBA00023224"/>
    </source>
</evidence>
<dbReference type="AlphaFoldDB" id="A0A482VRX9"/>
<dbReference type="InterPro" id="IPR004117">
    <property type="entry name" value="7tm6_olfct_rcpt"/>
</dbReference>
<evidence type="ECO:0000256" key="7">
    <source>
        <dbReference type="ARBA" id="ARBA00023136"/>
    </source>
</evidence>
<evidence type="ECO:0000256" key="4">
    <source>
        <dbReference type="ARBA" id="ARBA00022692"/>
    </source>
</evidence>
<dbReference type="Proteomes" id="UP000292052">
    <property type="component" value="Unassembled WGS sequence"/>
</dbReference>
<feature type="transmembrane region" description="Helical" evidence="10">
    <location>
        <begin position="5"/>
        <end position="24"/>
    </location>
</feature>
<reference evidence="11 12" key="1">
    <citation type="submission" date="2017-03" db="EMBL/GenBank/DDBJ databases">
        <title>Genome of the blue death feigning beetle - Asbolus verrucosus.</title>
        <authorList>
            <person name="Rider S.D."/>
        </authorList>
    </citation>
    <scope>NUCLEOTIDE SEQUENCE [LARGE SCALE GENOMIC DNA]</scope>
    <source>
        <strain evidence="11">Butters</strain>
        <tissue evidence="11">Head and leg muscle</tissue>
    </source>
</reference>
<keyword evidence="8" id="KW-0675">Receptor</keyword>
<accession>A0A482VRX9</accession>
<name>A0A482VRX9_ASBVE</name>
<evidence type="ECO:0000256" key="8">
    <source>
        <dbReference type="ARBA" id="ARBA00023170"/>
    </source>
</evidence>
<gene>
    <name evidence="11" type="ORF">BDFB_011854</name>
</gene>
<dbReference type="EMBL" id="QDEB01070264">
    <property type="protein sequence ID" value="RZC35503.1"/>
    <property type="molecule type" value="Genomic_DNA"/>
</dbReference>
<evidence type="ECO:0000256" key="2">
    <source>
        <dbReference type="ARBA" id="ARBA00022475"/>
    </source>
</evidence>
<keyword evidence="2" id="KW-1003">Cell membrane</keyword>
<evidence type="ECO:0008006" key="13">
    <source>
        <dbReference type="Google" id="ProtNLM"/>
    </source>
</evidence>
<keyword evidence="9" id="KW-0807">Transducer</keyword>
<dbReference type="Pfam" id="PF02949">
    <property type="entry name" value="7tm_6"/>
    <property type="match status" value="1"/>
</dbReference>